<feature type="domain" description="NADH:ubiquinone oxidoreductase 30kDa subunit" evidence="7">
    <location>
        <begin position="34"/>
        <end position="155"/>
    </location>
</feature>
<sequence>MALETAYIQEKLSQKFGNHVLNFEMQRDVFSFEATSETVHEVIQFLKENQDLNFHFLTDLCGVHFPDNDENHQFEVVYHLHNWVENVRIRVRTFLANENPEVDSITDLFLCSNWMERETYDFYGINFKGHPQLKRILNMDEMVSFPMRKEFPMEDSGRTDKDDRFFGRTVANTNK</sequence>
<dbReference type="Pfam" id="PF00329">
    <property type="entry name" value="Complex1_30kDa"/>
    <property type="match status" value="1"/>
</dbReference>
<dbReference type="InterPro" id="IPR010218">
    <property type="entry name" value="NADH_DH_suC"/>
</dbReference>
<dbReference type="STRING" id="1453498.LG45_05430"/>
<dbReference type="Proteomes" id="UP000029554">
    <property type="component" value="Unassembled WGS sequence"/>
</dbReference>
<feature type="region of interest" description="Disordered" evidence="6">
    <location>
        <begin position="153"/>
        <end position="175"/>
    </location>
</feature>
<dbReference type="PANTHER" id="PTHR10884">
    <property type="entry name" value="NADH DEHYDROGENASE UBIQUINONE IRON-SULFUR PROTEIN 3"/>
    <property type="match status" value="1"/>
</dbReference>
<dbReference type="RefSeq" id="WP_035125044.1">
    <property type="nucleotide sequence ID" value="NZ_JRHH01000002.1"/>
</dbReference>
<accession>A0A095U3D4</accession>
<keyword evidence="3 5" id="KW-0874">Quinone</keyword>
<evidence type="ECO:0000256" key="1">
    <source>
        <dbReference type="ARBA" id="ARBA00007569"/>
    </source>
</evidence>
<dbReference type="eggNOG" id="COG0852">
    <property type="taxonomic scope" value="Bacteria"/>
</dbReference>
<protein>
    <recommendedName>
        <fullName evidence="3">NADH-quinone oxidoreductase subunit C</fullName>
        <ecNumber evidence="3">7.1.1.-</ecNumber>
    </recommendedName>
    <alternativeName>
        <fullName evidence="3">NADH dehydrogenase I subunit C</fullName>
    </alternativeName>
    <alternativeName>
        <fullName evidence="3">NDH-1 subunit C</fullName>
    </alternativeName>
</protein>
<keyword evidence="3" id="KW-0472">Membrane</keyword>
<dbReference type="InterPro" id="IPR037232">
    <property type="entry name" value="NADH_quin_OxRdtase_su_C/D-like"/>
</dbReference>
<evidence type="ECO:0000256" key="6">
    <source>
        <dbReference type="SAM" id="MobiDB-lite"/>
    </source>
</evidence>
<dbReference type="SUPFAM" id="SSF143243">
    <property type="entry name" value="Nqo5-like"/>
    <property type="match status" value="1"/>
</dbReference>
<evidence type="ECO:0000256" key="4">
    <source>
        <dbReference type="RuleBase" id="RU003456"/>
    </source>
</evidence>
<evidence type="ECO:0000259" key="7">
    <source>
        <dbReference type="Pfam" id="PF00329"/>
    </source>
</evidence>
<dbReference type="GO" id="GO:0005886">
    <property type="term" value="C:plasma membrane"/>
    <property type="evidence" value="ECO:0007669"/>
    <property type="project" value="UniProtKB-SubCell"/>
</dbReference>
<comment type="subunit">
    <text evidence="3">NDH-1 is composed of 14 different subunits. Subunits NuoB, C, D, E, F, and G constitute the peripheral sector of the complex.</text>
</comment>
<gene>
    <name evidence="3" type="primary">nuoC</name>
    <name evidence="8" type="ORF">LG45_05430</name>
</gene>
<dbReference type="InterPro" id="IPR001268">
    <property type="entry name" value="NADH_UbQ_OxRdtase_30kDa_su"/>
</dbReference>
<keyword evidence="3" id="KW-1003">Cell membrane</keyword>
<keyword evidence="3 4" id="KW-1278">Translocase</keyword>
<keyword evidence="2 3" id="KW-0813">Transport</keyword>
<evidence type="ECO:0000313" key="8">
    <source>
        <dbReference type="EMBL" id="KGD69073.1"/>
    </source>
</evidence>
<comment type="function">
    <text evidence="3">NDH-1 shuttles electrons from NADH, via FMN and iron-sulfur (Fe-S) centers, to quinones in the respiratory chain. The immediate electron acceptor for the enzyme in this species is believed to be a menaquinone. Couples the redox reaction to proton translocation (for every two electrons transferred, four hydrogen ions are translocated across the cytoplasmic membrane), and thus conserves the redox energy in a proton gradient.</text>
</comment>
<evidence type="ECO:0000256" key="2">
    <source>
        <dbReference type="ARBA" id="ARBA00022448"/>
    </source>
</evidence>
<comment type="similarity">
    <text evidence="1 3 4">Belongs to the complex I 30 kDa subunit family.</text>
</comment>
<dbReference type="PANTHER" id="PTHR10884:SF14">
    <property type="entry name" value="NADH DEHYDROGENASE [UBIQUINONE] IRON-SULFUR PROTEIN 3, MITOCHONDRIAL"/>
    <property type="match status" value="1"/>
</dbReference>
<dbReference type="AlphaFoldDB" id="A0A095U3D4"/>
<organism evidence="8 9">
    <name type="scientific">Flavobacterium aquatile LMG 4008 = ATCC 11947</name>
    <dbReference type="NCBI Taxonomy" id="1453498"/>
    <lineage>
        <taxon>Bacteria</taxon>
        <taxon>Pseudomonadati</taxon>
        <taxon>Bacteroidota</taxon>
        <taxon>Flavobacteriia</taxon>
        <taxon>Flavobacteriales</taxon>
        <taxon>Flavobacteriaceae</taxon>
        <taxon>Flavobacterium</taxon>
    </lineage>
</organism>
<comment type="caution">
    <text evidence="8">The sequence shown here is derived from an EMBL/GenBank/DDBJ whole genome shotgun (WGS) entry which is preliminary data.</text>
</comment>
<dbReference type="InterPro" id="IPR020396">
    <property type="entry name" value="NADH_UbQ_OxRdtase_CS"/>
</dbReference>
<dbReference type="GO" id="GO:0008137">
    <property type="term" value="F:NADH dehydrogenase (ubiquinone) activity"/>
    <property type="evidence" value="ECO:0007669"/>
    <property type="project" value="InterPro"/>
</dbReference>
<dbReference type="GO" id="GO:0050136">
    <property type="term" value="F:NADH dehydrogenase (quinone) (non-electrogenic) activity"/>
    <property type="evidence" value="ECO:0007669"/>
    <property type="project" value="UniProtKB-UniRule"/>
</dbReference>
<dbReference type="HAMAP" id="MF_01357">
    <property type="entry name" value="NDH1_NuoC"/>
    <property type="match status" value="1"/>
</dbReference>
<dbReference type="GO" id="GO:0048038">
    <property type="term" value="F:quinone binding"/>
    <property type="evidence" value="ECO:0007669"/>
    <property type="project" value="UniProtKB-KW"/>
</dbReference>
<reference evidence="8 9" key="1">
    <citation type="submission" date="2014-09" db="EMBL/GenBank/DDBJ databases">
        <title>Whole Genome Shotgun of Flavobacterium aquatile LMG 4008.</title>
        <authorList>
            <person name="Gale A.N."/>
            <person name="Pipes S.E."/>
            <person name="Newman J.D."/>
        </authorList>
    </citation>
    <scope>NUCLEOTIDE SEQUENCE [LARGE SCALE GENOMIC DNA]</scope>
    <source>
        <strain evidence="8 9">LMG 4008</strain>
    </source>
</reference>
<feature type="compositionally biased region" description="Basic and acidic residues" evidence="6">
    <location>
        <begin position="153"/>
        <end position="166"/>
    </location>
</feature>
<evidence type="ECO:0000256" key="3">
    <source>
        <dbReference type="HAMAP-Rule" id="MF_01357"/>
    </source>
</evidence>
<comment type="subcellular location">
    <subcellularLocation>
        <location evidence="3">Cell membrane</location>
        <topology evidence="3">Peripheral membrane protein</topology>
        <orientation evidence="3">Cytoplasmic side</orientation>
    </subcellularLocation>
</comment>
<dbReference type="OrthoDB" id="9803286at2"/>
<dbReference type="EC" id="7.1.1.-" evidence="3"/>
<dbReference type="NCBIfam" id="TIGR01961">
    <property type="entry name" value="NuoC_fam"/>
    <property type="match status" value="1"/>
</dbReference>
<dbReference type="EMBL" id="JRHH01000002">
    <property type="protein sequence ID" value="KGD69073.1"/>
    <property type="molecule type" value="Genomic_DNA"/>
</dbReference>
<name>A0A095U3D4_9FLAO</name>
<evidence type="ECO:0000313" key="9">
    <source>
        <dbReference type="Proteomes" id="UP000029554"/>
    </source>
</evidence>
<keyword evidence="9" id="KW-1185">Reference proteome</keyword>
<keyword evidence="3 4" id="KW-0520">NAD</keyword>
<comment type="catalytic activity">
    <reaction evidence="3 5">
        <text>a quinone + NADH + 5 H(+)(in) = a quinol + NAD(+) + 4 H(+)(out)</text>
        <dbReference type="Rhea" id="RHEA:57888"/>
        <dbReference type="ChEBI" id="CHEBI:15378"/>
        <dbReference type="ChEBI" id="CHEBI:24646"/>
        <dbReference type="ChEBI" id="CHEBI:57540"/>
        <dbReference type="ChEBI" id="CHEBI:57945"/>
        <dbReference type="ChEBI" id="CHEBI:132124"/>
    </reaction>
</comment>
<dbReference type="Gene3D" id="3.30.460.80">
    <property type="entry name" value="NADH:ubiquinone oxidoreductase, 30kDa subunit"/>
    <property type="match status" value="1"/>
</dbReference>
<proteinExistence type="inferred from homology"/>
<dbReference type="PROSITE" id="PS00542">
    <property type="entry name" value="COMPLEX1_30K"/>
    <property type="match status" value="1"/>
</dbReference>
<evidence type="ECO:0000256" key="5">
    <source>
        <dbReference type="RuleBase" id="RU003582"/>
    </source>
</evidence>